<dbReference type="STRING" id="314608.KT99_06462"/>
<proteinExistence type="predicted"/>
<sequence>MLNSIGIHRFDYLTSIEFNMPAAVRNGTSFISREC</sequence>
<dbReference type="Proteomes" id="UP000005839">
    <property type="component" value="Unassembled WGS sequence"/>
</dbReference>
<comment type="caution">
    <text evidence="1">The sequence shown here is derived from an EMBL/GenBank/DDBJ whole genome shotgun (WGS) entry which is preliminary data.</text>
</comment>
<reference evidence="1 2" key="1">
    <citation type="submission" date="2007-10" db="EMBL/GenBank/DDBJ databases">
        <authorList>
            <person name="Yayanos A."/>
            <person name="Ferriera S."/>
            <person name="Johnson J."/>
            <person name="Kravitz S."/>
            <person name="Halpern A."/>
            <person name="Remington K."/>
            <person name="Beeson K."/>
            <person name="Tran B."/>
            <person name="Rogers Y.-H."/>
            <person name="Friedman R."/>
            <person name="Venter J.C."/>
        </authorList>
    </citation>
    <scope>NUCLEOTIDE SEQUENCE [LARGE SCALE GENOMIC DNA]</scope>
    <source>
        <strain evidence="1 2">KT99</strain>
    </source>
</reference>
<evidence type="ECO:0000313" key="2">
    <source>
        <dbReference type="Proteomes" id="UP000005839"/>
    </source>
</evidence>
<name>A9CV11_9GAMM</name>
<keyword evidence="2" id="KW-1185">Reference proteome</keyword>
<dbReference type="EMBL" id="ABIC01000001">
    <property type="protein sequence ID" value="EDQ02787.1"/>
    <property type="molecule type" value="Genomic_DNA"/>
</dbReference>
<accession>A9CV11</accession>
<organism evidence="1 2">
    <name type="scientific">Shewanella benthica KT99</name>
    <dbReference type="NCBI Taxonomy" id="314608"/>
    <lineage>
        <taxon>Bacteria</taxon>
        <taxon>Pseudomonadati</taxon>
        <taxon>Pseudomonadota</taxon>
        <taxon>Gammaproteobacteria</taxon>
        <taxon>Alteromonadales</taxon>
        <taxon>Shewanellaceae</taxon>
        <taxon>Shewanella</taxon>
    </lineage>
</organism>
<protein>
    <submittedName>
        <fullName evidence="1">Uncharacterized protein</fullName>
    </submittedName>
</protein>
<gene>
    <name evidence="1" type="ORF">KT99_06462</name>
</gene>
<dbReference type="AlphaFoldDB" id="A9CV11"/>
<evidence type="ECO:0000313" key="1">
    <source>
        <dbReference type="EMBL" id="EDQ02787.1"/>
    </source>
</evidence>